<dbReference type="InterPro" id="IPR003593">
    <property type="entry name" value="AAA+_ATPase"/>
</dbReference>
<comment type="caution">
    <text evidence="7">The sequence shown here is derived from an EMBL/GenBank/DDBJ whole genome shotgun (WGS) entry which is preliminary data.</text>
</comment>
<keyword evidence="1 3" id="KW-0547">Nucleotide-binding</keyword>
<dbReference type="InterPro" id="IPR041569">
    <property type="entry name" value="AAA_lid_3"/>
</dbReference>
<evidence type="ECO:0000256" key="2">
    <source>
        <dbReference type="ARBA" id="ARBA00022840"/>
    </source>
</evidence>
<dbReference type="Gene3D" id="2.40.40.20">
    <property type="match status" value="1"/>
</dbReference>
<dbReference type="Pfam" id="PF02359">
    <property type="entry name" value="CDC48_N"/>
    <property type="match status" value="1"/>
</dbReference>
<dbReference type="PANTHER" id="PTHR23077">
    <property type="entry name" value="AAA-FAMILY ATPASE"/>
    <property type="match status" value="1"/>
</dbReference>
<comment type="similarity">
    <text evidence="3">Belongs to the AAA ATPase family.</text>
</comment>
<evidence type="ECO:0000313" key="7">
    <source>
        <dbReference type="EMBL" id="GJF09030.1"/>
    </source>
</evidence>
<feature type="domain" description="CDC48 N-terminal subdomain" evidence="6">
    <location>
        <begin position="8"/>
        <end position="92"/>
    </location>
</feature>
<dbReference type="InterPro" id="IPR009010">
    <property type="entry name" value="Asp_de-COase-like_dom_sf"/>
</dbReference>
<keyword evidence="8" id="KW-1185">Reference proteome</keyword>
<dbReference type="SMART" id="SM00382">
    <property type="entry name" value="AAA"/>
    <property type="match status" value="2"/>
</dbReference>
<dbReference type="EMBL" id="BPRH01003350">
    <property type="protein sequence ID" value="GJF09030.1"/>
    <property type="molecule type" value="Genomic_DNA"/>
</dbReference>
<reference evidence="7 8" key="1">
    <citation type="submission" date="2021-08" db="EMBL/GenBank/DDBJ databases">
        <title>Draft genome sequence of Mycolicibacterium sp. NGTWS1702 strain.</title>
        <authorList>
            <person name="Matsumoto M."/>
            <person name="Tang B.C.C."/>
            <person name="Machida Y."/>
            <person name="Matoyama H."/>
            <person name="Kishihara T."/>
            <person name="Sato S."/>
            <person name="Kondo I."/>
            <person name="Sano M."/>
            <person name="Kato G."/>
        </authorList>
    </citation>
    <scope>NUCLEOTIDE SEQUENCE [LARGE SCALE GENOMIC DNA]</scope>
    <source>
        <strain evidence="7 8">NGTWSNA01</strain>
    </source>
</reference>
<name>A0ABQ4V4K5_9MYCO</name>
<evidence type="ECO:0000256" key="1">
    <source>
        <dbReference type="ARBA" id="ARBA00022741"/>
    </source>
</evidence>
<dbReference type="InterPro" id="IPR003338">
    <property type="entry name" value="CDC4_N-term_subdom"/>
</dbReference>
<dbReference type="InterPro" id="IPR050168">
    <property type="entry name" value="AAA_ATPase_domain"/>
</dbReference>
<dbReference type="SMART" id="SM01073">
    <property type="entry name" value="CDC48_N"/>
    <property type="match status" value="1"/>
</dbReference>
<evidence type="ECO:0000259" key="4">
    <source>
        <dbReference type="SMART" id="SM00382"/>
    </source>
</evidence>
<evidence type="ECO:0000256" key="3">
    <source>
        <dbReference type="RuleBase" id="RU003651"/>
    </source>
</evidence>
<dbReference type="Pfam" id="PF17862">
    <property type="entry name" value="AAA_lid_3"/>
    <property type="match status" value="2"/>
</dbReference>
<dbReference type="InterPro" id="IPR027417">
    <property type="entry name" value="P-loop_NTPase"/>
</dbReference>
<dbReference type="SUPFAM" id="SSF50692">
    <property type="entry name" value="ADC-like"/>
    <property type="match status" value="1"/>
</dbReference>
<dbReference type="Gene3D" id="3.40.50.300">
    <property type="entry name" value="P-loop containing nucleotide triphosphate hydrolases"/>
    <property type="match status" value="2"/>
</dbReference>
<dbReference type="InterPro" id="IPR003959">
    <property type="entry name" value="ATPase_AAA_core"/>
</dbReference>
<dbReference type="InterPro" id="IPR003960">
    <property type="entry name" value="ATPase_AAA_CS"/>
</dbReference>
<dbReference type="PANTHER" id="PTHR23077:SF171">
    <property type="entry name" value="NUCLEAR VALOSIN-CONTAINING PROTEIN-LIKE"/>
    <property type="match status" value="1"/>
</dbReference>
<evidence type="ECO:0000313" key="8">
    <source>
        <dbReference type="Proteomes" id="UP001060504"/>
    </source>
</evidence>
<accession>A0ABQ4V4K5</accession>
<dbReference type="CDD" id="cd19511">
    <property type="entry name" value="RecA-like_CDC48_r2-like"/>
    <property type="match status" value="1"/>
</dbReference>
<dbReference type="Gene3D" id="1.10.8.60">
    <property type="match status" value="2"/>
</dbReference>
<feature type="domain" description="AAA+ ATPase" evidence="4">
    <location>
        <begin position="492"/>
        <end position="629"/>
    </location>
</feature>
<dbReference type="PROSITE" id="PS00674">
    <property type="entry name" value="AAA"/>
    <property type="match status" value="1"/>
</dbReference>
<gene>
    <name evidence="7" type="ORF">NGTWS1702_32070</name>
</gene>
<dbReference type="SMART" id="SM01072">
    <property type="entry name" value="CDC48_2"/>
    <property type="match status" value="1"/>
</dbReference>
<evidence type="ECO:0000259" key="5">
    <source>
        <dbReference type="SMART" id="SM01072"/>
    </source>
</evidence>
<protein>
    <submittedName>
        <fullName evidence="7">ATPase</fullName>
    </submittedName>
</protein>
<sequence>MSTGTHLTLTARLNTSALDNRRGVIRLHPEAIAALGIREWDAVSLTGARTTAAVVGVAPAGTPTGTALLDDVTLSNAGLREDTAVLVAPVSVCGARSVTLSGSTLATQSIAAATLRQALLGKVMTVGDTVSLLPRDLGPGTSTSAASTKLASSVGITWTSELLTVTSVDPAGPVSVQPNSLVSWGASAPFVPARPDQSPVPPGTATVAFDDLKGAHVQAGKLTEWLKLALDEPELLETLGATANLGVLISGPAGVGKATMVRTVCADRRLVELDGPEIGSLAASDRLAAVADAAATAGSGILLITDIDALLPAAAEPVAGLILAELRKTVAAKGVAFIATSAVPDNLDVRLRAPDLCDRELGLSLPDGNTRAQLLEVLLRGVPAGNLNLTEISERTPGFVVADLAALVREGALRAAARASDDGAAPQLTQQDLMGALGVIRPLSRSATEELSIGSVTLEDVGDMVDTKRALTEAVLWPLQHPETFERLGVQPPRGVLLYGPPGCGKTYVVRALASSGRLSVHAVKGAELMDKWVGSSEKAVRELFRRARDSAPSLVFLDEIDALAPRRGQSFDSGVTDRVVAAMLTELDGIDPLRDVVVLGATNRPDLIDPALLRPGRLEKLVFVEPPDAEARSQILRAAGKSVPLVAEGPEAVDLDALAQDLDGYSAADCVALLREAALTAMRRSIDAADVTGSDVAAAREAVRPSLDPIQVEALREFSAAH</sequence>
<dbReference type="Proteomes" id="UP001060504">
    <property type="component" value="Unassembled WGS sequence"/>
</dbReference>
<organism evidence="7 8">
    <name type="scientific">Mycolicibacterium cyprinidarum</name>
    <dbReference type="NCBI Taxonomy" id="2860311"/>
    <lineage>
        <taxon>Bacteria</taxon>
        <taxon>Bacillati</taxon>
        <taxon>Actinomycetota</taxon>
        <taxon>Actinomycetes</taxon>
        <taxon>Mycobacteriales</taxon>
        <taxon>Mycobacteriaceae</taxon>
        <taxon>Mycolicibacterium</taxon>
    </lineage>
</organism>
<dbReference type="SUPFAM" id="SSF52540">
    <property type="entry name" value="P-loop containing nucleoside triphosphate hydrolases"/>
    <property type="match status" value="2"/>
</dbReference>
<dbReference type="InterPro" id="IPR004201">
    <property type="entry name" value="Cdc48_dom2"/>
</dbReference>
<dbReference type="Pfam" id="PF00004">
    <property type="entry name" value="AAA"/>
    <property type="match status" value="2"/>
</dbReference>
<proteinExistence type="inferred from homology"/>
<feature type="domain" description="AAA+ ATPase" evidence="4">
    <location>
        <begin position="243"/>
        <end position="363"/>
    </location>
</feature>
<keyword evidence="2 3" id="KW-0067">ATP-binding</keyword>
<evidence type="ECO:0000259" key="6">
    <source>
        <dbReference type="SMART" id="SM01073"/>
    </source>
</evidence>
<feature type="domain" description="CDC48" evidence="5">
    <location>
        <begin position="106"/>
        <end position="191"/>
    </location>
</feature>